<evidence type="ECO:0000256" key="1">
    <source>
        <dbReference type="ARBA" id="ARBA00004123"/>
    </source>
</evidence>
<dbReference type="SUPFAM" id="SSF53098">
    <property type="entry name" value="Ribonuclease H-like"/>
    <property type="match status" value="1"/>
</dbReference>
<feature type="region of interest" description="Disordered" evidence="9">
    <location>
        <begin position="95"/>
        <end position="116"/>
    </location>
</feature>
<organism evidence="11 12">
    <name type="scientific">Artemisia annua</name>
    <name type="common">Sweet wormwood</name>
    <dbReference type="NCBI Taxonomy" id="35608"/>
    <lineage>
        <taxon>Eukaryota</taxon>
        <taxon>Viridiplantae</taxon>
        <taxon>Streptophyta</taxon>
        <taxon>Embryophyta</taxon>
        <taxon>Tracheophyta</taxon>
        <taxon>Spermatophyta</taxon>
        <taxon>Magnoliopsida</taxon>
        <taxon>eudicotyledons</taxon>
        <taxon>Gunneridae</taxon>
        <taxon>Pentapetalae</taxon>
        <taxon>asterids</taxon>
        <taxon>campanulids</taxon>
        <taxon>Asterales</taxon>
        <taxon>Asteraceae</taxon>
        <taxon>Asteroideae</taxon>
        <taxon>Anthemideae</taxon>
        <taxon>Artemisiinae</taxon>
        <taxon>Artemisia</taxon>
    </lineage>
</organism>
<dbReference type="PANTHER" id="PTHR23272:SF182">
    <property type="entry name" value="OS09G0381850 PROTEIN"/>
    <property type="match status" value="1"/>
</dbReference>
<protein>
    <submittedName>
        <fullName evidence="11">Zinc finger BED domain-containing protein RICESLEEPER 2</fullName>
    </submittedName>
</protein>
<evidence type="ECO:0000256" key="2">
    <source>
        <dbReference type="ARBA" id="ARBA00011738"/>
    </source>
</evidence>
<keyword evidence="3" id="KW-0479">Metal-binding</keyword>
<comment type="subunit">
    <text evidence="2">Homodimer.</text>
</comment>
<gene>
    <name evidence="11" type="ORF">CTI12_AA506270</name>
</gene>
<dbReference type="InterPro" id="IPR003656">
    <property type="entry name" value="Znf_BED"/>
</dbReference>
<dbReference type="GO" id="GO:0008270">
    <property type="term" value="F:zinc ion binding"/>
    <property type="evidence" value="ECO:0007669"/>
    <property type="project" value="UniProtKB-KW"/>
</dbReference>
<evidence type="ECO:0000256" key="3">
    <source>
        <dbReference type="ARBA" id="ARBA00022723"/>
    </source>
</evidence>
<dbReference type="Pfam" id="PF02892">
    <property type="entry name" value="zf-BED"/>
    <property type="match status" value="1"/>
</dbReference>
<dbReference type="SUPFAM" id="SSF57667">
    <property type="entry name" value="beta-beta-alpha zinc fingers"/>
    <property type="match status" value="1"/>
</dbReference>
<dbReference type="EMBL" id="PKPP01010145">
    <property type="protein sequence ID" value="PWA46708.1"/>
    <property type="molecule type" value="Genomic_DNA"/>
</dbReference>
<accession>A0A2U1LCI6</accession>
<dbReference type="PANTHER" id="PTHR23272">
    <property type="entry name" value="BED FINGER-RELATED"/>
    <property type="match status" value="1"/>
</dbReference>
<dbReference type="Pfam" id="PF05699">
    <property type="entry name" value="Dimer_Tnp_hAT"/>
    <property type="match status" value="1"/>
</dbReference>
<keyword evidence="5" id="KW-0862">Zinc</keyword>
<dbReference type="InterPro" id="IPR025525">
    <property type="entry name" value="hAT-like_transposase_RNase-H"/>
</dbReference>
<dbReference type="InterPro" id="IPR008906">
    <property type="entry name" value="HATC_C_dom"/>
</dbReference>
<proteinExistence type="predicted"/>
<dbReference type="GO" id="GO:0046983">
    <property type="term" value="F:protein dimerization activity"/>
    <property type="evidence" value="ECO:0007669"/>
    <property type="project" value="InterPro"/>
</dbReference>
<dbReference type="Proteomes" id="UP000245207">
    <property type="component" value="Unassembled WGS sequence"/>
</dbReference>
<evidence type="ECO:0000256" key="4">
    <source>
        <dbReference type="ARBA" id="ARBA00022771"/>
    </source>
</evidence>
<dbReference type="Pfam" id="PF14372">
    <property type="entry name" value="hAT-like_RNase-H"/>
    <property type="match status" value="1"/>
</dbReference>
<keyword evidence="12" id="KW-1185">Reference proteome</keyword>
<evidence type="ECO:0000256" key="8">
    <source>
        <dbReference type="PROSITE-ProRule" id="PRU00027"/>
    </source>
</evidence>
<evidence type="ECO:0000313" key="11">
    <source>
        <dbReference type="EMBL" id="PWA46708.1"/>
    </source>
</evidence>
<keyword evidence="6" id="KW-0238">DNA-binding</keyword>
<comment type="caution">
    <text evidence="11">The sequence shown here is derived from an EMBL/GenBank/DDBJ whole genome shotgun (WGS) entry which is preliminary data.</text>
</comment>
<evidence type="ECO:0000256" key="5">
    <source>
        <dbReference type="ARBA" id="ARBA00022833"/>
    </source>
</evidence>
<dbReference type="InterPro" id="IPR036236">
    <property type="entry name" value="Znf_C2H2_sf"/>
</dbReference>
<evidence type="ECO:0000313" key="12">
    <source>
        <dbReference type="Proteomes" id="UP000245207"/>
    </source>
</evidence>
<name>A0A2U1LCI6_ARTAN</name>
<sequence>MFVKIQDCNYLLFMYSTSYYSVQRNEISTTLDDLFVLRLTYYCLNFTFVNLFLTKYNKMAGSESSEGSPIMEKVPHIINLEASNSEEGVAASAATQQANVADTEEHTPFRKRKRKKTSEVWPHFNEIKLSNGTEMNECKHCREKIKKTKDSSTTPLRRHIEICPNLKAFKKGQLNLNVVPGKSDVSTRWNATYAMLSTALEFKEVFVNYADREPTYTTLPSEEDWEKVEEVCSFLELFNEATKIISGSEYPTSNLFLSELYGIKEELDGVFLDASDCMKDMATEMKKKFDKYWGSSNLLISIGALLDPRYKMELIDFSFKAIYSADEVIIQKKIVRDTLDDLYNEYVEAHKAGNVVSNVNLGSQSGVAKSSLSSTSKSGKRIKTGTAKYDQHIRSEGTTISEKSEIDTYLEEEVYIGEPGVYFDALGWWKEKSSKFKILSKLAAEILAIPLTTVASESAFSAGGRVIDPHRSSLGTKIVDMLICGADWYRHYYGLQKKKAKVPFYHSNCNIFFHTMVE</sequence>
<comment type="subcellular location">
    <subcellularLocation>
        <location evidence="1">Nucleus</location>
    </subcellularLocation>
</comment>
<evidence type="ECO:0000256" key="9">
    <source>
        <dbReference type="SAM" id="MobiDB-lite"/>
    </source>
</evidence>
<dbReference type="STRING" id="35608.A0A2U1LCI6"/>
<evidence type="ECO:0000259" key="10">
    <source>
        <dbReference type="PROSITE" id="PS50808"/>
    </source>
</evidence>
<dbReference type="GO" id="GO:0003677">
    <property type="term" value="F:DNA binding"/>
    <property type="evidence" value="ECO:0007669"/>
    <property type="project" value="UniProtKB-KW"/>
</dbReference>
<dbReference type="AlphaFoldDB" id="A0A2U1LCI6"/>
<dbReference type="OrthoDB" id="2610923at2759"/>
<dbReference type="InterPro" id="IPR012337">
    <property type="entry name" value="RNaseH-like_sf"/>
</dbReference>
<keyword evidence="7" id="KW-0539">Nucleus</keyword>
<evidence type="ECO:0000256" key="7">
    <source>
        <dbReference type="ARBA" id="ARBA00023242"/>
    </source>
</evidence>
<dbReference type="PROSITE" id="PS50808">
    <property type="entry name" value="ZF_BED"/>
    <property type="match status" value="1"/>
</dbReference>
<feature type="domain" description="BED-type" evidence="10">
    <location>
        <begin position="115"/>
        <end position="170"/>
    </location>
</feature>
<reference evidence="11 12" key="1">
    <citation type="journal article" date="2018" name="Mol. Plant">
        <title>The genome of Artemisia annua provides insight into the evolution of Asteraceae family and artemisinin biosynthesis.</title>
        <authorList>
            <person name="Shen Q."/>
            <person name="Zhang L."/>
            <person name="Liao Z."/>
            <person name="Wang S."/>
            <person name="Yan T."/>
            <person name="Shi P."/>
            <person name="Liu M."/>
            <person name="Fu X."/>
            <person name="Pan Q."/>
            <person name="Wang Y."/>
            <person name="Lv Z."/>
            <person name="Lu X."/>
            <person name="Zhang F."/>
            <person name="Jiang W."/>
            <person name="Ma Y."/>
            <person name="Chen M."/>
            <person name="Hao X."/>
            <person name="Li L."/>
            <person name="Tang Y."/>
            <person name="Lv G."/>
            <person name="Zhou Y."/>
            <person name="Sun X."/>
            <person name="Brodelius P.E."/>
            <person name="Rose J.K.C."/>
            <person name="Tang K."/>
        </authorList>
    </citation>
    <scope>NUCLEOTIDE SEQUENCE [LARGE SCALE GENOMIC DNA]</scope>
    <source>
        <strain evidence="12">cv. Huhao1</strain>
        <tissue evidence="11">Leaf</tissue>
    </source>
</reference>
<evidence type="ECO:0000256" key="6">
    <source>
        <dbReference type="ARBA" id="ARBA00023125"/>
    </source>
</evidence>
<dbReference type="GO" id="GO:0005634">
    <property type="term" value="C:nucleus"/>
    <property type="evidence" value="ECO:0007669"/>
    <property type="project" value="UniProtKB-SubCell"/>
</dbReference>
<dbReference type="SMART" id="SM00614">
    <property type="entry name" value="ZnF_BED"/>
    <property type="match status" value="1"/>
</dbReference>
<keyword evidence="4 8" id="KW-0863">Zinc-finger</keyword>